<name>A0ABV6YIK5_UNCEI</name>
<proteinExistence type="predicted"/>
<dbReference type="EMBL" id="JBHPKH010000005">
    <property type="protein sequence ID" value="MFC1572165.1"/>
    <property type="molecule type" value="Genomic_DNA"/>
</dbReference>
<organism evidence="1 2">
    <name type="scientific">Eiseniibacteriota bacterium</name>
    <dbReference type="NCBI Taxonomy" id="2212470"/>
    <lineage>
        <taxon>Bacteria</taxon>
        <taxon>Candidatus Eiseniibacteriota</taxon>
    </lineage>
</organism>
<accession>A0ABV6YIK5</accession>
<dbReference type="Proteomes" id="UP001593833">
    <property type="component" value="Unassembled WGS sequence"/>
</dbReference>
<reference evidence="1 2" key="1">
    <citation type="submission" date="2024-09" db="EMBL/GenBank/DDBJ databases">
        <authorList>
            <person name="D'Angelo T."/>
        </authorList>
    </citation>
    <scope>NUCLEOTIDE SEQUENCE [LARGE SCALE GENOMIC DNA]</scope>
    <source>
        <strain evidence="1">SAG AM-320-E07</strain>
    </source>
</reference>
<keyword evidence="2" id="KW-1185">Reference proteome</keyword>
<sequence length="104" mass="11987">MPIYLEETDVVQEVAHLKSVLIVPCRFCPAASLAIRSKEPYIEFPRRFLNTASYEGFINRMKSRFEKRGVKTSVFRSNSLHQFVLCMWTAKRPIHQEGQASPAV</sequence>
<protein>
    <submittedName>
        <fullName evidence="1">Uncharacterized protein</fullName>
    </submittedName>
</protein>
<evidence type="ECO:0000313" key="1">
    <source>
        <dbReference type="EMBL" id="MFC1572165.1"/>
    </source>
</evidence>
<evidence type="ECO:0000313" key="2">
    <source>
        <dbReference type="Proteomes" id="UP001593833"/>
    </source>
</evidence>
<comment type="caution">
    <text evidence="1">The sequence shown here is derived from an EMBL/GenBank/DDBJ whole genome shotgun (WGS) entry which is preliminary data.</text>
</comment>
<gene>
    <name evidence="1" type="ORF">ACFL6M_01075</name>
</gene>